<evidence type="ECO:0000256" key="2">
    <source>
        <dbReference type="ARBA" id="ARBA00022692"/>
    </source>
</evidence>
<feature type="transmembrane region" description="Helical" evidence="7">
    <location>
        <begin position="181"/>
        <end position="199"/>
    </location>
</feature>
<dbReference type="GO" id="GO:0072546">
    <property type="term" value="C:EMC complex"/>
    <property type="evidence" value="ECO:0007669"/>
    <property type="project" value="TreeGrafter"/>
</dbReference>
<sequence length="309" mass="33397">MPSRRTPSSTRPLPSPPLLLLLLGLLGLAASTGVLAAQDVRGQIQPNNELPDLSFLGANTRVFLRHIPLPDVPAPAPAAATPAAPAVEGGAPATEAAAAPSQAEQIAKKARVYVKQGETPVDRTTLVKSDGSFIFHSVATGSYTLEVVSRTNDFAKFRVDVPDESTRLSPRIRVFTPGTSLSSLLLLPSSSLLLHPLILHSTRRFDFFTTPQPFNLSSMLGIGTPMLLLAGVGIALVLFLPKLSAMLDPDTQREVAESQKAMERRMKAVQTGDLNSLLYKDDEYDRRTQAEAQKHQQRARVVDGPKKRK</sequence>
<dbReference type="SUPFAM" id="SSF49478">
    <property type="entry name" value="Cna protein B-type domain"/>
    <property type="match status" value="1"/>
</dbReference>
<evidence type="ECO:0000256" key="5">
    <source>
        <dbReference type="ARBA" id="ARBA00023136"/>
    </source>
</evidence>
<dbReference type="Pfam" id="PF09430">
    <property type="entry name" value="EMC7_beta-sandw"/>
    <property type="match status" value="1"/>
</dbReference>
<evidence type="ECO:0000256" key="6">
    <source>
        <dbReference type="SAM" id="MobiDB-lite"/>
    </source>
</evidence>
<proteinExistence type="predicted"/>
<keyword evidence="11" id="KW-1185">Reference proteome</keyword>
<dbReference type="Proteomes" id="UP000323386">
    <property type="component" value="Unassembled WGS sequence"/>
</dbReference>
<dbReference type="PANTHER" id="PTHR13605:SF4">
    <property type="entry name" value="ER MEMBRANE PROTEIN COMPLEX SUBUNIT 7"/>
    <property type="match status" value="1"/>
</dbReference>
<evidence type="ECO:0000256" key="7">
    <source>
        <dbReference type="SAM" id="Phobius"/>
    </source>
</evidence>
<evidence type="ECO:0000256" key="1">
    <source>
        <dbReference type="ARBA" id="ARBA00004167"/>
    </source>
</evidence>
<accession>A0A5C3EXA5</accession>
<dbReference type="InterPro" id="IPR019008">
    <property type="entry name" value="Beta_sandwich_EMC7"/>
</dbReference>
<dbReference type="PANTHER" id="PTHR13605">
    <property type="entry name" value="ER MEMBRANE PROTEIN COMPLEX SUBUNIT 7"/>
    <property type="match status" value="1"/>
</dbReference>
<evidence type="ECO:0000256" key="3">
    <source>
        <dbReference type="ARBA" id="ARBA00022729"/>
    </source>
</evidence>
<dbReference type="InterPro" id="IPR039163">
    <property type="entry name" value="EMC7"/>
</dbReference>
<comment type="subcellular location">
    <subcellularLocation>
        <location evidence="1">Membrane</location>
        <topology evidence="1">Single-pass membrane protein</topology>
    </subcellularLocation>
</comment>
<dbReference type="AlphaFoldDB" id="A0A5C3EXA5"/>
<feature type="signal peptide" evidence="8">
    <location>
        <begin position="1"/>
        <end position="36"/>
    </location>
</feature>
<dbReference type="EMBL" id="OOIP01000003">
    <property type="protein sequence ID" value="SPO35809.1"/>
    <property type="molecule type" value="Genomic_DNA"/>
</dbReference>
<evidence type="ECO:0000313" key="11">
    <source>
        <dbReference type="Proteomes" id="UP000323386"/>
    </source>
</evidence>
<feature type="chain" id="PRO_5022890378" description="ER membrane protein complex subunit 7 beta-sandwich domain-containing protein" evidence="8">
    <location>
        <begin position="37"/>
        <end position="309"/>
    </location>
</feature>
<feature type="region of interest" description="Disordered" evidence="6">
    <location>
        <begin position="285"/>
        <end position="309"/>
    </location>
</feature>
<name>A0A5C3EXA5_9BASI</name>
<keyword evidence="3 8" id="KW-0732">Signal</keyword>
<feature type="domain" description="ER membrane protein complex subunit 7 beta-sandwich" evidence="9">
    <location>
        <begin position="107"/>
        <end position="229"/>
    </location>
</feature>
<keyword evidence="4 7" id="KW-1133">Transmembrane helix</keyword>
<keyword evidence="5 7" id="KW-0472">Membrane</keyword>
<dbReference type="OrthoDB" id="27095at2759"/>
<organism evidence="10 11">
    <name type="scientific">Pseudozyma flocculosa</name>
    <dbReference type="NCBI Taxonomy" id="84751"/>
    <lineage>
        <taxon>Eukaryota</taxon>
        <taxon>Fungi</taxon>
        <taxon>Dikarya</taxon>
        <taxon>Basidiomycota</taxon>
        <taxon>Ustilaginomycotina</taxon>
        <taxon>Ustilaginomycetes</taxon>
        <taxon>Ustilaginales</taxon>
        <taxon>Ustilaginaceae</taxon>
        <taxon>Pseudozyma</taxon>
    </lineage>
</organism>
<keyword evidence="2 7" id="KW-0812">Transmembrane</keyword>
<evidence type="ECO:0000259" key="9">
    <source>
        <dbReference type="Pfam" id="PF09430"/>
    </source>
</evidence>
<evidence type="ECO:0000256" key="8">
    <source>
        <dbReference type="SAM" id="SignalP"/>
    </source>
</evidence>
<reference evidence="10 11" key="1">
    <citation type="submission" date="2018-03" db="EMBL/GenBank/DDBJ databases">
        <authorList>
            <person name="Guldener U."/>
        </authorList>
    </citation>
    <scope>NUCLEOTIDE SEQUENCE [LARGE SCALE GENOMIC DNA]</scope>
    <source>
        <strain evidence="10 11">DAOM196992</strain>
    </source>
</reference>
<protein>
    <recommendedName>
        <fullName evidence="9">ER membrane protein complex subunit 7 beta-sandwich domain-containing protein</fullName>
    </recommendedName>
</protein>
<gene>
    <name evidence="10" type="ORF">PSFLO_01280</name>
</gene>
<feature type="transmembrane region" description="Helical" evidence="7">
    <location>
        <begin position="220"/>
        <end position="240"/>
    </location>
</feature>
<evidence type="ECO:0000256" key="4">
    <source>
        <dbReference type="ARBA" id="ARBA00022989"/>
    </source>
</evidence>
<evidence type="ECO:0000313" key="10">
    <source>
        <dbReference type="EMBL" id="SPO35809.1"/>
    </source>
</evidence>